<gene>
    <name evidence="2" type="primary">LOC109474396</name>
</gene>
<dbReference type="Proteomes" id="UP000515135">
    <property type="component" value="Unplaced"/>
</dbReference>
<keyword evidence="1" id="KW-1185">Reference proteome</keyword>
<dbReference type="RefSeq" id="XP_019630256.1">
    <property type="nucleotide sequence ID" value="XM_019774697.1"/>
</dbReference>
<sequence length="231" mass="26802">MPIRFLNMSRGESLGYPVLLIQQLVQQAQLKNIRLRVVYDIGCVLEAHLKILYSTRRKEGFGLTDGEGMERIWSHLRPFYRITKEMTPSHRIDLLTDAALHYARRKATDIEAALLQRMDKAGKMQALSEENICEVVKQAPVPVTEEDMRRMYVKEQENFRQKKNQAPPAGMCKWKKDYVKTRLKHQSLQEDILATDDDTSLMTVAVHQKIEKQLMAKIENFEESPHKALGH</sequence>
<dbReference type="PANTHER" id="PTHR33096:SF1">
    <property type="entry name" value="CXC1-LIKE CYSTEINE CLUSTER ASSOCIATED WITH KDZ TRANSPOSASES DOMAIN-CONTAINING PROTEIN"/>
    <property type="match status" value="1"/>
</dbReference>
<dbReference type="PANTHER" id="PTHR33096">
    <property type="entry name" value="CXC2 DOMAIN-CONTAINING PROTEIN"/>
    <property type="match status" value="1"/>
</dbReference>
<accession>A0A6P4ZKT4</accession>
<dbReference type="InterPro" id="IPR040521">
    <property type="entry name" value="KDZ"/>
</dbReference>
<reference evidence="2" key="1">
    <citation type="submission" date="2025-08" db="UniProtKB">
        <authorList>
            <consortium name="RefSeq"/>
        </authorList>
    </citation>
    <scope>IDENTIFICATION</scope>
    <source>
        <tissue evidence="2">Gonad</tissue>
    </source>
</reference>
<proteinExistence type="predicted"/>
<organism evidence="1 2">
    <name type="scientific">Branchiostoma belcheri</name>
    <name type="common">Amphioxus</name>
    <dbReference type="NCBI Taxonomy" id="7741"/>
    <lineage>
        <taxon>Eukaryota</taxon>
        <taxon>Metazoa</taxon>
        <taxon>Chordata</taxon>
        <taxon>Cephalochordata</taxon>
        <taxon>Leptocardii</taxon>
        <taxon>Amphioxiformes</taxon>
        <taxon>Branchiostomatidae</taxon>
        <taxon>Branchiostoma</taxon>
    </lineage>
</organism>
<dbReference type="GeneID" id="109474396"/>
<dbReference type="AlphaFoldDB" id="A0A6P4ZKT4"/>
<dbReference type="Pfam" id="PF18758">
    <property type="entry name" value="KDZ"/>
    <property type="match status" value="1"/>
</dbReference>
<evidence type="ECO:0000313" key="2">
    <source>
        <dbReference type="RefSeq" id="XP_019630256.1"/>
    </source>
</evidence>
<dbReference type="OrthoDB" id="10063408at2759"/>
<evidence type="ECO:0000313" key="1">
    <source>
        <dbReference type="Proteomes" id="UP000515135"/>
    </source>
</evidence>
<name>A0A6P4ZKT4_BRABE</name>
<dbReference type="KEGG" id="bbel:109474396"/>
<protein>
    <submittedName>
        <fullName evidence="2">Uncharacterized protein LOC109474396</fullName>
    </submittedName>
</protein>